<dbReference type="InterPro" id="IPR002401">
    <property type="entry name" value="Cyt_P450_E_grp-I"/>
</dbReference>
<evidence type="ECO:0000256" key="6">
    <source>
        <dbReference type="ARBA" id="ARBA00023004"/>
    </source>
</evidence>
<evidence type="ECO:0000256" key="7">
    <source>
        <dbReference type="ARBA" id="ARBA00023033"/>
    </source>
</evidence>
<protein>
    <submittedName>
        <fullName evidence="10">Cytochrome P450 4d2</fullName>
    </submittedName>
</protein>
<keyword evidence="4 8" id="KW-0479">Metal-binding</keyword>
<comment type="similarity">
    <text evidence="2 9">Belongs to the cytochrome P450 family.</text>
</comment>
<evidence type="ECO:0000256" key="8">
    <source>
        <dbReference type="PIRSR" id="PIRSR602401-1"/>
    </source>
</evidence>
<dbReference type="GO" id="GO:0016705">
    <property type="term" value="F:oxidoreductase activity, acting on paired donors, with incorporation or reduction of molecular oxygen"/>
    <property type="evidence" value="ECO:0007669"/>
    <property type="project" value="InterPro"/>
</dbReference>
<dbReference type="SUPFAM" id="SSF48264">
    <property type="entry name" value="Cytochrome P450"/>
    <property type="match status" value="1"/>
</dbReference>
<dbReference type="Gene3D" id="1.10.630.10">
    <property type="entry name" value="Cytochrome P450"/>
    <property type="match status" value="1"/>
</dbReference>
<keyword evidence="3 8" id="KW-0349">Heme</keyword>
<name>A0A8D8EZ01_CULPI</name>
<dbReference type="CDD" id="cd20628">
    <property type="entry name" value="CYP4"/>
    <property type="match status" value="1"/>
</dbReference>
<evidence type="ECO:0000256" key="4">
    <source>
        <dbReference type="ARBA" id="ARBA00022723"/>
    </source>
</evidence>
<comment type="cofactor">
    <cofactor evidence="1 8">
        <name>heme</name>
        <dbReference type="ChEBI" id="CHEBI:30413"/>
    </cofactor>
</comment>
<dbReference type="EMBL" id="HBUE01018195">
    <property type="protein sequence ID" value="CAG6451378.1"/>
    <property type="molecule type" value="Transcribed_RNA"/>
</dbReference>
<dbReference type="InterPro" id="IPR001128">
    <property type="entry name" value="Cyt_P450"/>
</dbReference>
<dbReference type="PROSITE" id="PS00086">
    <property type="entry name" value="CYTOCHROME_P450"/>
    <property type="match status" value="1"/>
</dbReference>
<evidence type="ECO:0000313" key="10">
    <source>
        <dbReference type="EMBL" id="CAG6451378.1"/>
    </source>
</evidence>
<keyword evidence="7 9" id="KW-0503">Monooxygenase</keyword>
<dbReference type="AlphaFoldDB" id="A0A8D8EZ01"/>
<evidence type="ECO:0000256" key="3">
    <source>
        <dbReference type="ARBA" id="ARBA00022617"/>
    </source>
</evidence>
<dbReference type="InterPro" id="IPR036396">
    <property type="entry name" value="Cyt_P450_sf"/>
</dbReference>
<evidence type="ECO:0000256" key="1">
    <source>
        <dbReference type="ARBA" id="ARBA00001971"/>
    </source>
</evidence>
<dbReference type="GO" id="GO:0004497">
    <property type="term" value="F:monooxygenase activity"/>
    <property type="evidence" value="ECO:0007669"/>
    <property type="project" value="UniProtKB-KW"/>
</dbReference>
<sequence length="511" mass="58090">MLAILVSALVAVLVTWVVTTTAGHLLLVRKLQRLLPKFGTVPSVPVLGNTFLYRKDPTPPGIFATFFGFHRRYGDDLITQSLFNQPVLQVTSAPVVEQVLNAKTVKKSIIYEFMKPWLNEGLITALGKKWAQRRRIITPAFHFKILEEFLDIFNRRSEDFVGKLRTRVGKGDFNIYEDVTLCTLDIISESAMGVKINAQDNPDSPYVKAIKEMSNIIFRRLFSMMREYKIFFHLHKAAHRQKTALAVLHSFTDSVIVTRKTQLESEQAREATQQKLEETDIYGKRKMTLLELLLNVSVDGHPLSNADIREEVDTFMFAGHDTTTSCISFAAYHIARNPAIQQKLHEEMTQVLGSDFKNTQLTYSMLQELKYLDMTIKEVLRIHPSVPVIGRKSAHDMVIDGQKIPPGIDIAVLIYAMHNNPEVFPEPDRFDPERFNEENSAKRHPYAYIPFSAGARNCIGQKYALLEAKTILVKLLGSYRLLPCDPGNTVRIKSDITLRPVNGAFVKIVER</sequence>
<evidence type="ECO:0000256" key="5">
    <source>
        <dbReference type="ARBA" id="ARBA00023002"/>
    </source>
</evidence>
<accession>A0A8D8EZ01</accession>
<evidence type="ECO:0000256" key="9">
    <source>
        <dbReference type="RuleBase" id="RU000461"/>
    </source>
</evidence>
<keyword evidence="6 8" id="KW-0408">Iron</keyword>
<proteinExistence type="inferred from homology"/>
<dbReference type="InterPro" id="IPR050196">
    <property type="entry name" value="Cytochrome_P450_Monoox"/>
</dbReference>
<reference evidence="10" key="1">
    <citation type="submission" date="2021-05" db="EMBL/GenBank/DDBJ databases">
        <authorList>
            <person name="Alioto T."/>
            <person name="Alioto T."/>
            <person name="Gomez Garrido J."/>
        </authorList>
    </citation>
    <scope>NUCLEOTIDE SEQUENCE</scope>
</reference>
<keyword evidence="5 9" id="KW-0560">Oxidoreductase</keyword>
<dbReference type="InterPro" id="IPR017972">
    <property type="entry name" value="Cyt_P450_CS"/>
</dbReference>
<dbReference type="PANTHER" id="PTHR24291">
    <property type="entry name" value="CYTOCHROME P450 FAMILY 4"/>
    <property type="match status" value="1"/>
</dbReference>
<dbReference type="PRINTS" id="PR00385">
    <property type="entry name" value="P450"/>
</dbReference>
<dbReference type="PANTHER" id="PTHR24291:SF187">
    <property type="entry name" value="CYTOCHROME P450 4AE1-RELATED"/>
    <property type="match status" value="1"/>
</dbReference>
<dbReference type="Pfam" id="PF00067">
    <property type="entry name" value="p450"/>
    <property type="match status" value="1"/>
</dbReference>
<dbReference type="GO" id="GO:0005506">
    <property type="term" value="F:iron ion binding"/>
    <property type="evidence" value="ECO:0007669"/>
    <property type="project" value="InterPro"/>
</dbReference>
<dbReference type="PRINTS" id="PR00463">
    <property type="entry name" value="EP450I"/>
</dbReference>
<organism evidence="10">
    <name type="scientific">Culex pipiens</name>
    <name type="common">House mosquito</name>
    <dbReference type="NCBI Taxonomy" id="7175"/>
    <lineage>
        <taxon>Eukaryota</taxon>
        <taxon>Metazoa</taxon>
        <taxon>Ecdysozoa</taxon>
        <taxon>Arthropoda</taxon>
        <taxon>Hexapoda</taxon>
        <taxon>Insecta</taxon>
        <taxon>Pterygota</taxon>
        <taxon>Neoptera</taxon>
        <taxon>Endopterygota</taxon>
        <taxon>Diptera</taxon>
        <taxon>Nematocera</taxon>
        <taxon>Culicoidea</taxon>
        <taxon>Culicidae</taxon>
        <taxon>Culicinae</taxon>
        <taxon>Culicini</taxon>
        <taxon>Culex</taxon>
        <taxon>Culex</taxon>
    </lineage>
</organism>
<dbReference type="GO" id="GO:0020037">
    <property type="term" value="F:heme binding"/>
    <property type="evidence" value="ECO:0007669"/>
    <property type="project" value="InterPro"/>
</dbReference>
<feature type="binding site" description="axial binding residue" evidence="8">
    <location>
        <position position="458"/>
    </location>
    <ligand>
        <name>heme</name>
        <dbReference type="ChEBI" id="CHEBI:30413"/>
    </ligand>
    <ligandPart>
        <name>Fe</name>
        <dbReference type="ChEBI" id="CHEBI:18248"/>
    </ligandPart>
</feature>
<evidence type="ECO:0000256" key="2">
    <source>
        <dbReference type="ARBA" id="ARBA00010617"/>
    </source>
</evidence>